<dbReference type="PANTHER" id="PTHR24421">
    <property type="entry name" value="NITRATE/NITRITE SENSOR PROTEIN NARX-RELATED"/>
    <property type="match status" value="1"/>
</dbReference>
<dbReference type="Gene3D" id="1.20.5.1930">
    <property type="match status" value="1"/>
</dbReference>
<dbReference type="InterPro" id="IPR036890">
    <property type="entry name" value="HATPase_C_sf"/>
</dbReference>
<protein>
    <submittedName>
        <fullName evidence="7">Sensor histidine kinase</fullName>
    </submittedName>
</protein>
<feature type="transmembrane region" description="Helical" evidence="5">
    <location>
        <begin position="374"/>
        <end position="394"/>
    </location>
</feature>
<evidence type="ECO:0000256" key="5">
    <source>
        <dbReference type="SAM" id="Phobius"/>
    </source>
</evidence>
<feature type="transmembrane region" description="Helical" evidence="5">
    <location>
        <begin position="107"/>
        <end position="125"/>
    </location>
</feature>
<dbReference type="RefSeq" id="WP_160826736.1">
    <property type="nucleotide sequence ID" value="NZ_JBHSXS010000021.1"/>
</dbReference>
<dbReference type="SUPFAM" id="SSF55874">
    <property type="entry name" value="ATPase domain of HSP90 chaperone/DNA topoisomerase II/histidine kinase"/>
    <property type="match status" value="1"/>
</dbReference>
<feature type="region of interest" description="Disordered" evidence="4">
    <location>
        <begin position="557"/>
        <end position="579"/>
    </location>
</feature>
<feature type="transmembrane region" description="Helical" evidence="5">
    <location>
        <begin position="349"/>
        <end position="368"/>
    </location>
</feature>
<evidence type="ECO:0000256" key="4">
    <source>
        <dbReference type="SAM" id="MobiDB-lite"/>
    </source>
</evidence>
<keyword evidence="8" id="KW-1185">Reference proteome</keyword>
<evidence type="ECO:0000256" key="2">
    <source>
        <dbReference type="ARBA" id="ARBA00022777"/>
    </source>
</evidence>
<evidence type="ECO:0000259" key="6">
    <source>
        <dbReference type="Pfam" id="PF07730"/>
    </source>
</evidence>
<feature type="domain" description="Signal transduction histidine kinase subgroup 3 dimerisation and phosphoacceptor" evidence="6">
    <location>
        <begin position="415"/>
        <end position="475"/>
    </location>
</feature>
<feature type="transmembrane region" description="Helical" evidence="5">
    <location>
        <begin position="12"/>
        <end position="29"/>
    </location>
</feature>
<keyword evidence="1" id="KW-0808">Transferase</keyword>
<accession>A0ABW2CSZ2</accession>
<dbReference type="InterPro" id="IPR050482">
    <property type="entry name" value="Sensor_HK_TwoCompSys"/>
</dbReference>
<feature type="transmembrane region" description="Helical" evidence="5">
    <location>
        <begin position="41"/>
        <end position="59"/>
    </location>
</feature>
<proteinExistence type="predicted"/>
<feature type="transmembrane region" description="Helical" evidence="5">
    <location>
        <begin position="79"/>
        <end position="100"/>
    </location>
</feature>
<evidence type="ECO:0000313" key="8">
    <source>
        <dbReference type="Proteomes" id="UP001596380"/>
    </source>
</evidence>
<keyword evidence="3" id="KW-0902">Two-component regulatory system</keyword>
<reference evidence="8" key="1">
    <citation type="journal article" date="2019" name="Int. J. Syst. Evol. Microbiol.">
        <title>The Global Catalogue of Microorganisms (GCM) 10K type strain sequencing project: providing services to taxonomists for standard genome sequencing and annotation.</title>
        <authorList>
            <consortium name="The Broad Institute Genomics Platform"/>
            <consortium name="The Broad Institute Genome Sequencing Center for Infectious Disease"/>
            <person name="Wu L."/>
            <person name="Ma J."/>
        </authorList>
    </citation>
    <scope>NUCLEOTIDE SEQUENCE [LARGE SCALE GENOMIC DNA]</scope>
    <source>
        <strain evidence="8">JCM 3369</strain>
    </source>
</reference>
<keyword evidence="5" id="KW-1133">Transmembrane helix</keyword>
<dbReference type="PANTHER" id="PTHR24421:SF63">
    <property type="entry name" value="SENSOR HISTIDINE KINASE DESK"/>
    <property type="match status" value="1"/>
</dbReference>
<comment type="caution">
    <text evidence="7">The sequence shown here is derived from an EMBL/GenBank/DDBJ whole genome shotgun (WGS) entry which is preliminary data.</text>
</comment>
<evidence type="ECO:0000256" key="1">
    <source>
        <dbReference type="ARBA" id="ARBA00022679"/>
    </source>
</evidence>
<sequence length="623" mass="64980">MGDDGSGPRGARALTAAYVLCVAAVFALSRARYFGFSWTSAAYLAAVAPVVVLQVVLLGPRARPRLLLPALAAFTYLPFLVFGGIWIGLPAFLAGSFLITVRGRARWALFAAAAASAAASGGAYGGGAGGMFYAVTSTLEVGLVLYAVSHLARMGARMHATRDELAAIAVTSERLRAGEDLDHLLGGGLSDIARRAAAAAERSPERMAAALPELVRTARATLDGARSLAAAYRVRESGAAADRREERRALWAMLLIAGGYLTSSAQYLAGVGAGPREWTLLLGGQALVLALQLHHMALRLQARRMPYGYLAAQAAVVYLPILGDLQWYMTVGPLAASVLLLFRGRAAWAGAALVLGSAPVIAVLDGAWPPTESLYLGVSQVTTAVAFFALVRLAEIAGDLRAVRARVARMAVHAERVRLAGDVHDLLGYGLSAIALKSELALRVLPGDPERARRELAEAAELARRSLAELRGVVDASGDVSLAAELASARATLTALGVRVAVEADPTPVRVEVDRTLAIVLREAVANVLRHSSPRRVAITVRTTPAAARIEITNDGPCRAPGSAAPSPGVPAPGGPVSGGSGLRNLTVRVNDLGGHLTTRPTPSSYTLEAEIPLNLLAQPVKP</sequence>
<evidence type="ECO:0000313" key="7">
    <source>
        <dbReference type="EMBL" id="MFC6883718.1"/>
    </source>
</evidence>
<feature type="transmembrane region" description="Helical" evidence="5">
    <location>
        <begin position="327"/>
        <end position="342"/>
    </location>
</feature>
<dbReference type="GO" id="GO:0016301">
    <property type="term" value="F:kinase activity"/>
    <property type="evidence" value="ECO:0007669"/>
    <property type="project" value="UniProtKB-KW"/>
</dbReference>
<dbReference type="Proteomes" id="UP001596380">
    <property type="component" value="Unassembled WGS sequence"/>
</dbReference>
<dbReference type="Gene3D" id="3.30.565.10">
    <property type="entry name" value="Histidine kinase-like ATPase, C-terminal domain"/>
    <property type="match status" value="1"/>
</dbReference>
<organism evidence="7 8">
    <name type="scientific">Actinomadura yumaensis</name>
    <dbReference type="NCBI Taxonomy" id="111807"/>
    <lineage>
        <taxon>Bacteria</taxon>
        <taxon>Bacillati</taxon>
        <taxon>Actinomycetota</taxon>
        <taxon>Actinomycetes</taxon>
        <taxon>Streptosporangiales</taxon>
        <taxon>Thermomonosporaceae</taxon>
        <taxon>Actinomadura</taxon>
    </lineage>
</organism>
<dbReference type="Pfam" id="PF07730">
    <property type="entry name" value="HisKA_3"/>
    <property type="match status" value="1"/>
</dbReference>
<name>A0ABW2CSZ2_9ACTN</name>
<dbReference type="CDD" id="cd16917">
    <property type="entry name" value="HATPase_UhpB-NarQ-NarX-like"/>
    <property type="match status" value="1"/>
</dbReference>
<keyword evidence="5" id="KW-0472">Membrane</keyword>
<evidence type="ECO:0000256" key="3">
    <source>
        <dbReference type="ARBA" id="ARBA00023012"/>
    </source>
</evidence>
<dbReference type="EMBL" id="JBHSXS010000021">
    <property type="protein sequence ID" value="MFC6883718.1"/>
    <property type="molecule type" value="Genomic_DNA"/>
</dbReference>
<keyword evidence="2 7" id="KW-0418">Kinase</keyword>
<dbReference type="InterPro" id="IPR011712">
    <property type="entry name" value="Sig_transdc_His_kin_sub3_dim/P"/>
</dbReference>
<gene>
    <name evidence="7" type="ORF">ACFQKB_28445</name>
</gene>
<keyword evidence="5" id="KW-0812">Transmembrane</keyword>
<feature type="transmembrane region" description="Helical" evidence="5">
    <location>
        <begin position="131"/>
        <end position="152"/>
    </location>
</feature>
<feature type="transmembrane region" description="Helical" evidence="5">
    <location>
        <begin position="249"/>
        <end position="268"/>
    </location>
</feature>